<dbReference type="Proteomes" id="UP000198891">
    <property type="component" value="Unassembled WGS sequence"/>
</dbReference>
<name>A0A1H3N3Q8_9MICO</name>
<protein>
    <submittedName>
        <fullName evidence="2">Putative cell wall binding repeat 2</fullName>
    </submittedName>
</protein>
<dbReference type="OrthoDB" id="5143602at2"/>
<dbReference type="Pfam" id="PF04122">
    <property type="entry name" value="CW_binding_2"/>
    <property type="match status" value="3"/>
</dbReference>
<evidence type="ECO:0000313" key="3">
    <source>
        <dbReference type="Proteomes" id="UP000198891"/>
    </source>
</evidence>
<feature type="chain" id="PRO_5011690785" evidence="1">
    <location>
        <begin position="31"/>
        <end position="354"/>
    </location>
</feature>
<feature type="signal peptide" evidence="1">
    <location>
        <begin position="1"/>
        <end position="30"/>
    </location>
</feature>
<dbReference type="PANTHER" id="PTHR30032:SF8">
    <property type="entry name" value="GERMINATION-SPECIFIC N-ACETYLMURAMOYL-L-ALANINE AMIDASE"/>
    <property type="match status" value="1"/>
</dbReference>
<evidence type="ECO:0000256" key="1">
    <source>
        <dbReference type="SAM" id="SignalP"/>
    </source>
</evidence>
<accession>A0A1H3N3Q8</accession>
<dbReference type="EMBL" id="FNPZ01000001">
    <property type="protein sequence ID" value="SDY83330.1"/>
    <property type="molecule type" value="Genomic_DNA"/>
</dbReference>
<reference evidence="2 3" key="1">
    <citation type="submission" date="2016-10" db="EMBL/GenBank/DDBJ databases">
        <authorList>
            <person name="de Groot N.N."/>
        </authorList>
    </citation>
    <scope>NUCLEOTIDE SEQUENCE [LARGE SCALE GENOMIC DNA]</scope>
    <source>
        <strain evidence="2 3">CGMCC 4.3491</strain>
    </source>
</reference>
<dbReference type="InterPro" id="IPR051922">
    <property type="entry name" value="Bact_Sporulation_Assoc"/>
</dbReference>
<keyword evidence="3" id="KW-1185">Reference proteome</keyword>
<dbReference type="GO" id="GO:0030288">
    <property type="term" value="C:outer membrane-bounded periplasmic space"/>
    <property type="evidence" value="ECO:0007669"/>
    <property type="project" value="TreeGrafter"/>
</dbReference>
<gene>
    <name evidence="2" type="ORF">SAMN05216554_1675</name>
</gene>
<dbReference type="InterPro" id="IPR007253">
    <property type="entry name" value="Cell_wall-bd_2"/>
</dbReference>
<dbReference type="STRING" id="381665.SAMN05216554_1675"/>
<dbReference type="AlphaFoldDB" id="A0A1H3N3Q8"/>
<dbReference type="Gene3D" id="3.40.50.12090">
    <property type="match status" value="1"/>
</dbReference>
<proteinExistence type="predicted"/>
<organism evidence="2 3">
    <name type="scientific">Herbiconiux ginsengi</name>
    <dbReference type="NCBI Taxonomy" id="381665"/>
    <lineage>
        <taxon>Bacteria</taxon>
        <taxon>Bacillati</taxon>
        <taxon>Actinomycetota</taxon>
        <taxon>Actinomycetes</taxon>
        <taxon>Micrococcales</taxon>
        <taxon>Microbacteriaceae</taxon>
        <taxon>Herbiconiux</taxon>
    </lineage>
</organism>
<sequence>MRFRRTTSLGLASALLVAAFIGTVSGPTAAAFPLGGVTKNVPETCPGQIHDNDTGVERIAGADRYAVSAAISARTFAPGVRVAYIVSGATFPDALSASAAAGVVGSPVLLVAPDSIPKEVADELKRLKPSDIIIVGGPASVSPAVESSLKGFASAVQRFGGADRYEVSANVLKGIFNIGSDKLYVASGAGFADALAGAAAAGAVGGPVALVTKDDVPAGVDYFFLLRTPRRIALLGGTDSVSNSVALELGETARTNRLAGADRFEVAAKVSSDLFCAETHTVYIASGTTFPDALSGSAAAIKNGGPMLLVTRDGIPAPIAAELRRIGPAHIVVLGGTATISEAVVTELEGYLAH</sequence>
<keyword evidence="1" id="KW-0732">Signal</keyword>
<dbReference type="PANTHER" id="PTHR30032">
    <property type="entry name" value="N-ACETYLMURAMOYL-L-ALANINE AMIDASE-RELATED"/>
    <property type="match status" value="1"/>
</dbReference>
<evidence type="ECO:0000313" key="2">
    <source>
        <dbReference type="EMBL" id="SDY83330.1"/>
    </source>
</evidence>